<keyword evidence="1" id="KW-0732">Signal</keyword>
<proteinExistence type="predicted"/>
<organism evidence="2 3">
    <name type="scientific">Geothrix edaphica</name>
    <dbReference type="NCBI Taxonomy" id="2927976"/>
    <lineage>
        <taxon>Bacteria</taxon>
        <taxon>Pseudomonadati</taxon>
        <taxon>Acidobacteriota</taxon>
        <taxon>Holophagae</taxon>
        <taxon>Holophagales</taxon>
        <taxon>Holophagaceae</taxon>
        <taxon>Geothrix</taxon>
    </lineage>
</organism>
<evidence type="ECO:0000313" key="2">
    <source>
        <dbReference type="EMBL" id="GLH67815.1"/>
    </source>
</evidence>
<protein>
    <recommendedName>
        <fullName evidence="4">WD40 repeat domain-containing protein</fullName>
    </recommendedName>
</protein>
<evidence type="ECO:0000313" key="3">
    <source>
        <dbReference type="Proteomes" id="UP001165044"/>
    </source>
</evidence>
<comment type="caution">
    <text evidence="2">The sequence shown here is derived from an EMBL/GenBank/DDBJ whole genome shotgun (WGS) entry which is preliminary data.</text>
</comment>
<dbReference type="Proteomes" id="UP001165044">
    <property type="component" value="Unassembled WGS sequence"/>
</dbReference>
<evidence type="ECO:0000256" key="1">
    <source>
        <dbReference type="SAM" id="SignalP"/>
    </source>
</evidence>
<dbReference type="SUPFAM" id="SSF50969">
    <property type="entry name" value="YVTN repeat-like/Quinoprotein amine dehydrogenase"/>
    <property type="match status" value="1"/>
</dbReference>
<dbReference type="InterPro" id="IPR011044">
    <property type="entry name" value="Quino_amine_DH_bsu"/>
</dbReference>
<gene>
    <name evidence="2" type="ORF">GETHED_21790</name>
</gene>
<evidence type="ECO:0008006" key="4">
    <source>
        <dbReference type="Google" id="ProtNLM"/>
    </source>
</evidence>
<sequence length="376" mass="40397">MRNRHSFRCLLFGLSCLAWGSPNLAAAPPMALPAGIRMVELAGTDAAGPVAIDRGGTRVAYLGRGLRIRDLAGVEQAVSTELPTQLAWSADGATLAAAFEAEGKARLRLFDAKGRPGAEVDLPGRVTGLQARNDGTWLVLTVELEPFRFGTRMAQVLHQWDGRGRPKAQVLNGSTLMPKVAESLKDQLPRILGLALSPLQDEILYYRLYNPPALASQLRLVLHHLDTGQTRVLAEVAMEAGGACFSGRGDCILYGDGVMASQLADPWGDETLATLPVPGRRVAMSPSGRTLLLDGQLFRDGRLLVSFPAETRGFFTGKGEALLLAEGGRLHWVSGLPEDAAPPLGAADAARLRELRKWLSEGLVSAEDYRTRRPAP</sequence>
<accession>A0ABQ5Q0A6</accession>
<keyword evidence="3" id="KW-1185">Reference proteome</keyword>
<feature type="signal peptide" evidence="1">
    <location>
        <begin position="1"/>
        <end position="25"/>
    </location>
</feature>
<dbReference type="RefSeq" id="WP_285609242.1">
    <property type="nucleotide sequence ID" value="NZ_BSDC01000003.1"/>
</dbReference>
<dbReference type="EMBL" id="BSDC01000003">
    <property type="protein sequence ID" value="GLH67815.1"/>
    <property type="molecule type" value="Genomic_DNA"/>
</dbReference>
<feature type="chain" id="PRO_5046730546" description="WD40 repeat domain-containing protein" evidence="1">
    <location>
        <begin position="26"/>
        <end position="376"/>
    </location>
</feature>
<reference evidence="2" key="1">
    <citation type="journal article" date="2023" name="Antonie Van Leeuwenhoek">
        <title>Mesoterricola silvestris gen. nov., sp. nov., Mesoterricola sediminis sp. nov., Geothrix oryzae sp. nov., Geothrix edaphica sp. nov., Geothrix rubra sp. nov., and Geothrix limicola sp. nov., six novel members of Acidobacteriota isolated from soils.</title>
        <authorList>
            <person name="Itoh H."/>
            <person name="Sugisawa Y."/>
            <person name="Mise K."/>
            <person name="Xu Z."/>
            <person name="Kuniyasu M."/>
            <person name="Ushijima N."/>
            <person name="Kawano K."/>
            <person name="Kobayashi E."/>
            <person name="Shiratori Y."/>
            <person name="Masuda Y."/>
            <person name="Senoo K."/>
        </authorList>
    </citation>
    <scope>NUCLEOTIDE SEQUENCE</scope>
    <source>
        <strain evidence="2">Red802</strain>
    </source>
</reference>
<name>A0ABQ5Q0A6_9BACT</name>